<evidence type="ECO:0000313" key="2">
    <source>
        <dbReference type="Proteomes" id="UP001066276"/>
    </source>
</evidence>
<reference evidence="1" key="1">
    <citation type="journal article" date="2022" name="bioRxiv">
        <title>Sequencing and chromosome-scale assembly of the giantPleurodeles waltlgenome.</title>
        <authorList>
            <person name="Brown T."/>
            <person name="Elewa A."/>
            <person name="Iarovenko S."/>
            <person name="Subramanian E."/>
            <person name="Araus A.J."/>
            <person name="Petzold A."/>
            <person name="Susuki M."/>
            <person name="Suzuki K.-i.T."/>
            <person name="Hayashi T."/>
            <person name="Toyoda A."/>
            <person name="Oliveira C."/>
            <person name="Osipova E."/>
            <person name="Leigh N.D."/>
            <person name="Simon A."/>
            <person name="Yun M.H."/>
        </authorList>
    </citation>
    <scope>NUCLEOTIDE SEQUENCE</scope>
    <source>
        <strain evidence="1">20211129_DDA</strain>
        <tissue evidence="1">Liver</tissue>
    </source>
</reference>
<dbReference type="EMBL" id="JANPWB010000015">
    <property type="protein sequence ID" value="KAJ1092057.1"/>
    <property type="molecule type" value="Genomic_DNA"/>
</dbReference>
<proteinExistence type="predicted"/>
<organism evidence="1 2">
    <name type="scientific">Pleurodeles waltl</name>
    <name type="common">Iberian ribbed newt</name>
    <dbReference type="NCBI Taxonomy" id="8319"/>
    <lineage>
        <taxon>Eukaryota</taxon>
        <taxon>Metazoa</taxon>
        <taxon>Chordata</taxon>
        <taxon>Craniata</taxon>
        <taxon>Vertebrata</taxon>
        <taxon>Euteleostomi</taxon>
        <taxon>Amphibia</taxon>
        <taxon>Batrachia</taxon>
        <taxon>Caudata</taxon>
        <taxon>Salamandroidea</taxon>
        <taxon>Salamandridae</taxon>
        <taxon>Pleurodelinae</taxon>
        <taxon>Pleurodeles</taxon>
    </lineage>
</organism>
<accession>A0AAV7LNT5</accession>
<keyword evidence="2" id="KW-1185">Reference proteome</keyword>
<protein>
    <submittedName>
        <fullName evidence="1">Uncharacterized protein</fullName>
    </submittedName>
</protein>
<gene>
    <name evidence="1" type="ORF">NDU88_005171</name>
</gene>
<dbReference type="Proteomes" id="UP001066276">
    <property type="component" value="Chromosome 11"/>
</dbReference>
<comment type="caution">
    <text evidence="1">The sequence shown here is derived from an EMBL/GenBank/DDBJ whole genome shotgun (WGS) entry which is preliminary data.</text>
</comment>
<dbReference type="AlphaFoldDB" id="A0AAV7LNT5"/>
<name>A0AAV7LNT5_PLEWA</name>
<sequence>MRRLSRCLGKFGPQFQECRLLESHGRWCAGAPVAALAAAGCGWAGSSSNFAGQTLYRASGGQDAGVDGCRGFLPVTPVNEKPVLPPTDDLRYFPTEMEIVPVSVCSHDET</sequence>
<evidence type="ECO:0000313" key="1">
    <source>
        <dbReference type="EMBL" id="KAJ1092057.1"/>
    </source>
</evidence>